<reference evidence="1" key="1">
    <citation type="submission" date="2023-05" db="EMBL/GenBank/DDBJ databases">
        <title>Cataloging the Phylogenetic Diversity of Human Bladder Bacteria.</title>
        <authorList>
            <person name="Du J."/>
        </authorList>
    </citation>
    <scope>NUCLEOTIDE SEQUENCE</scope>
    <source>
        <strain evidence="1">UMB10101</strain>
    </source>
</reference>
<gene>
    <name evidence="1" type="ORF">QP520_05905</name>
</gene>
<dbReference type="Proteomes" id="UP001236274">
    <property type="component" value="Unassembled WGS sequence"/>
</dbReference>
<dbReference type="AlphaFoldDB" id="A0AAJ1Q8E4"/>
<dbReference type="RefSeq" id="WP_227068604.1">
    <property type="nucleotide sequence ID" value="NZ_JAJCLE010000005.1"/>
</dbReference>
<organism evidence="1 2">
    <name type="scientific">Veillonella atypica</name>
    <dbReference type="NCBI Taxonomy" id="39777"/>
    <lineage>
        <taxon>Bacteria</taxon>
        <taxon>Bacillati</taxon>
        <taxon>Bacillota</taxon>
        <taxon>Negativicutes</taxon>
        <taxon>Veillonellales</taxon>
        <taxon>Veillonellaceae</taxon>
        <taxon>Veillonella</taxon>
    </lineage>
</organism>
<accession>A0AAJ1Q8E4</accession>
<dbReference type="EMBL" id="JASORJ010000007">
    <property type="protein sequence ID" value="MDK7357154.1"/>
    <property type="molecule type" value="Genomic_DNA"/>
</dbReference>
<evidence type="ECO:0000313" key="2">
    <source>
        <dbReference type="Proteomes" id="UP001236274"/>
    </source>
</evidence>
<protein>
    <submittedName>
        <fullName evidence="1">MazG-like protein</fullName>
    </submittedName>
</protein>
<proteinExistence type="predicted"/>
<sequence>MDLKEVKLLSKEIRNKYFELEKEIHGSVWSVEEDALAFLTDAGLVGRLTMDNQGRWPSADKELLPSKIGECVWWLAILAERMDLSFEECVETFLTERLKDLK</sequence>
<name>A0AAJ1Q8E4_9FIRM</name>
<comment type="caution">
    <text evidence="1">The sequence shown here is derived from an EMBL/GenBank/DDBJ whole genome shotgun (WGS) entry which is preliminary data.</text>
</comment>
<dbReference type="CDD" id="cd11543">
    <property type="entry name" value="NTP-PPase_u6"/>
    <property type="match status" value="1"/>
</dbReference>
<evidence type="ECO:0000313" key="1">
    <source>
        <dbReference type="EMBL" id="MDK7357154.1"/>
    </source>
</evidence>